<protein>
    <recommendedName>
        <fullName evidence="3">Lipoprotein</fullName>
    </recommendedName>
</protein>
<proteinExistence type="predicted"/>
<keyword evidence="2" id="KW-1185">Reference proteome</keyword>
<dbReference type="AlphaFoldDB" id="A0A2Z2NMA4"/>
<dbReference type="KEGG" id="gai:IMCC3135_11140"/>
<accession>A0A2Z2NMA4</accession>
<organism evidence="1 2">
    <name type="scientific">Granulosicoccus antarcticus IMCC3135</name>
    <dbReference type="NCBI Taxonomy" id="1192854"/>
    <lineage>
        <taxon>Bacteria</taxon>
        <taxon>Pseudomonadati</taxon>
        <taxon>Pseudomonadota</taxon>
        <taxon>Gammaproteobacteria</taxon>
        <taxon>Chromatiales</taxon>
        <taxon>Granulosicoccaceae</taxon>
        <taxon>Granulosicoccus</taxon>
    </lineage>
</organism>
<reference evidence="1 2" key="1">
    <citation type="submission" date="2016-12" db="EMBL/GenBank/DDBJ databases">
        <authorList>
            <person name="Song W.-J."/>
            <person name="Kurnit D.M."/>
        </authorList>
    </citation>
    <scope>NUCLEOTIDE SEQUENCE [LARGE SCALE GENOMIC DNA]</scope>
    <source>
        <strain evidence="1 2">IMCC3135</strain>
    </source>
</reference>
<evidence type="ECO:0008006" key="3">
    <source>
        <dbReference type="Google" id="ProtNLM"/>
    </source>
</evidence>
<sequence>MERRHSNAAGQVRGVSHLLPGLLGILLLVGCSEGESEVDTEPDSDTEAGFDMAVSSRYPADSEGDDPAGMIVTGLDELDASQTVSPWLVSIRQFRNTSTTATFSVELTRYAEDFPVSAHIRFFSESLDSCLIRDSLDEESLDLGNPPPGVIDGGTSVVFNTASGPQFSMPRTRLSDGQFMYGPQDELSGTLPDGATLSIPGGAFPTVAAYSVFEPEPVVRLLPDSSQLITAESDFSWIPLNQSDHVKIDFMAFDKSGEFLEYPVSCWVEDDGAFELPDLVVEALEPEESGDDSSVAIRVRYSRVYSRVDVKDGIVFHQVMEVTETEAM</sequence>
<dbReference type="EMBL" id="CP018632">
    <property type="protein sequence ID" value="ASJ72319.1"/>
    <property type="molecule type" value="Genomic_DNA"/>
</dbReference>
<evidence type="ECO:0000313" key="2">
    <source>
        <dbReference type="Proteomes" id="UP000250079"/>
    </source>
</evidence>
<evidence type="ECO:0000313" key="1">
    <source>
        <dbReference type="EMBL" id="ASJ72319.1"/>
    </source>
</evidence>
<name>A0A2Z2NMA4_9GAMM</name>
<dbReference type="Proteomes" id="UP000250079">
    <property type="component" value="Chromosome"/>
</dbReference>
<gene>
    <name evidence="1" type="ORF">IMCC3135_11140</name>
</gene>
<dbReference type="RefSeq" id="WP_157735911.1">
    <property type="nucleotide sequence ID" value="NZ_CP018632.1"/>
</dbReference>
<dbReference type="PROSITE" id="PS51257">
    <property type="entry name" value="PROKAR_LIPOPROTEIN"/>
    <property type="match status" value="1"/>
</dbReference>